<protein>
    <recommendedName>
        <fullName evidence="3">F-box domain-containing protein</fullName>
    </recommendedName>
</protein>
<dbReference type="InterPro" id="IPR032675">
    <property type="entry name" value="LRR_dom_sf"/>
</dbReference>
<evidence type="ECO:0008006" key="3">
    <source>
        <dbReference type="Google" id="ProtNLM"/>
    </source>
</evidence>
<name>A0A4Y7SN20_COPMI</name>
<dbReference type="Proteomes" id="UP000298030">
    <property type="component" value="Unassembled WGS sequence"/>
</dbReference>
<dbReference type="SUPFAM" id="SSF52058">
    <property type="entry name" value="L domain-like"/>
    <property type="match status" value="1"/>
</dbReference>
<accession>A0A4Y7SN20</accession>
<comment type="caution">
    <text evidence="1">The sequence shown here is derived from an EMBL/GenBank/DDBJ whole genome shotgun (WGS) entry which is preliminary data.</text>
</comment>
<reference evidence="1 2" key="1">
    <citation type="journal article" date="2019" name="Nat. Ecol. Evol.">
        <title>Megaphylogeny resolves global patterns of mushroom evolution.</title>
        <authorList>
            <person name="Varga T."/>
            <person name="Krizsan K."/>
            <person name="Foldi C."/>
            <person name="Dima B."/>
            <person name="Sanchez-Garcia M."/>
            <person name="Sanchez-Ramirez S."/>
            <person name="Szollosi G.J."/>
            <person name="Szarkandi J.G."/>
            <person name="Papp V."/>
            <person name="Albert L."/>
            <person name="Andreopoulos W."/>
            <person name="Angelini C."/>
            <person name="Antonin V."/>
            <person name="Barry K.W."/>
            <person name="Bougher N.L."/>
            <person name="Buchanan P."/>
            <person name="Buyck B."/>
            <person name="Bense V."/>
            <person name="Catcheside P."/>
            <person name="Chovatia M."/>
            <person name="Cooper J."/>
            <person name="Damon W."/>
            <person name="Desjardin D."/>
            <person name="Finy P."/>
            <person name="Geml J."/>
            <person name="Haridas S."/>
            <person name="Hughes K."/>
            <person name="Justo A."/>
            <person name="Karasinski D."/>
            <person name="Kautmanova I."/>
            <person name="Kiss B."/>
            <person name="Kocsube S."/>
            <person name="Kotiranta H."/>
            <person name="LaButti K.M."/>
            <person name="Lechner B.E."/>
            <person name="Liimatainen K."/>
            <person name="Lipzen A."/>
            <person name="Lukacs Z."/>
            <person name="Mihaltcheva S."/>
            <person name="Morgado L.N."/>
            <person name="Niskanen T."/>
            <person name="Noordeloos M.E."/>
            <person name="Ohm R.A."/>
            <person name="Ortiz-Santana B."/>
            <person name="Ovrebo C."/>
            <person name="Racz N."/>
            <person name="Riley R."/>
            <person name="Savchenko A."/>
            <person name="Shiryaev A."/>
            <person name="Soop K."/>
            <person name="Spirin V."/>
            <person name="Szebenyi C."/>
            <person name="Tomsovsky M."/>
            <person name="Tulloss R.E."/>
            <person name="Uehling J."/>
            <person name="Grigoriev I.V."/>
            <person name="Vagvolgyi C."/>
            <person name="Papp T."/>
            <person name="Martin F.M."/>
            <person name="Miettinen O."/>
            <person name="Hibbett D.S."/>
            <person name="Nagy L.G."/>
        </authorList>
    </citation>
    <scope>NUCLEOTIDE SEQUENCE [LARGE SCALE GENOMIC DNA]</scope>
    <source>
        <strain evidence="1 2">FP101781</strain>
    </source>
</reference>
<proteinExistence type="predicted"/>
<sequence>MDSNHPPAVTPMEVARAQNLLPEVLGEIFASVIAVGLKKQWMNREERDQLIRLTLVCKWWREIALLTRYFWGGIELHRWFLPTEPFQIPSKNLKLWFERAGDARKSLAITSGRVTLGPRCPRHPESNVDPESVDETCWLHHILAFLKAGPPLYGLRIDGQSTVCLRALMRGLQDSSSPSWSSIQYLDWRIWDREYYDMGNPNRTFTPFTPALATLPPSLSSLDLSISLLSDCHSQVTQMIAPATLHRLKSLNINSIKDLSPMVSLLERCVNLQHLSISQSGDNGYGGVLEILDMDKQLLCGRNPIMFPHLQSLQLDLQPPRDVLSFLGVLRAPDLKIVRTRQERNTQPEERYLWNSLRALHLLTPGEDQPAVQHLTLFARSIPPAKVQADELHDILSDLPPSLRHLRLENLTFDAAEFVAHRKAQATATAALNGLLPSLQCLEIVDPGSKFDLSAFLELVKGGGRGKPHLGAFAALRRIVFAFSLRDQWEYKDHSFLDQYRDEATLWELETSFGIVMDLITITTWK</sequence>
<evidence type="ECO:0000313" key="1">
    <source>
        <dbReference type="EMBL" id="TEB23004.1"/>
    </source>
</evidence>
<dbReference type="AlphaFoldDB" id="A0A4Y7SN20"/>
<organism evidence="1 2">
    <name type="scientific">Coprinellus micaceus</name>
    <name type="common">Glistening ink-cap mushroom</name>
    <name type="synonym">Coprinus micaceus</name>
    <dbReference type="NCBI Taxonomy" id="71717"/>
    <lineage>
        <taxon>Eukaryota</taxon>
        <taxon>Fungi</taxon>
        <taxon>Dikarya</taxon>
        <taxon>Basidiomycota</taxon>
        <taxon>Agaricomycotina</taxon>
        <taxon>Agaricomycetes</taxon>
        <taxon>Agaricomycetidae</taxon>
        <taxon>Agaricales</taxon>
        <taxon>Agaricineae</taxon>
        <taxon>Psathyrellaceae</taxon>
        <taxon>Coprinellus</taxon>
    </lineage>
</organism>
<dbReference type="EMBL" id="QPFP01000083">
    <property type="protein sequence ID" value="TEB23004.1"/>
    <property type="molecule type" value="Genomic_DNA"/>
</dbReference>
<gene>
    <name evidence="1" type="ORF">FA13DRAFT_1740495</name>
</gene>
<evidence type="ECO:0000313" key="2">
    <source>
        <dbReference type="Proteomes" id="UP000298030"/>
    </source>
</evidence>
<dbReference type="Gene3D" id="3.80.10.10">
    <property type="entry name" value="Ribonuclease Inhibitor"/>
    <property type="match status" value="1"/>
</dbReference>
<keyword evidence="2" id="KW-1185">Reference proteome</keyword>